<dbReference type="Proteomes" id="UP000050790">
    <property type="component" value="Unassembled WGS sequence"/>
</dbReference>
<evidence type="ECO:0000256" key="1">
    <source>
        <dbReference type="ARBA" id="ARBA00004389"/>
    </source>
</evidence>
<dbReference type="Gene3D" id="3.40.50.300">
    <property type="entry name" value="P-loop containing nucleotide triphosphate hydrolases"/>
    <property type="match status" value="1"/>
</dbReference>
<evidence type="ECO:0000256" key="6">
    <source>
        <dbReference type="ARBA" id="ARBA00022824"/>
    </source>
</evidence>
<keyword evidence="8" id="KW-0342">GTP-binding</keyword>
<dbReference type="PANTHER" id="PTHR45909">
    <property type="entry name" value="ADP-RIBOSYLATION FACTOR-RELATED PROTEIN 1"/>
    <property type="match status" value="1"/>
</dbReference>
<organism evidence="12 13">
    <name type="scientific">Schistosoma margrebowiei</name>
    <dbReference type="NCBI Taxonomy" id="48269"/>
    <lineage>
        <taxon>Eukaryota</taxon>
        <taxon>Metazoa</taxon>
        <taxon>Spiralia</taxon>
        <taxon>Lophotrochozoa</taxon>
        <taxon>Platyhelminthes</taxon>
        <taxon>Trematoda</taxon>
        <taxon>Digenea</taxon>
        <taxon>Strigeidida</taxon>
        <taxon>Schistosomatoidea</taxon>
        <taxon>Schistosomatidae</taxon>
        <taxon>Schistosoma</taxon>
    </lineage>
</organism>
<name>A0AA84ZTJ8_9TREM</name>
<protein>
    <recommendedName>
        <fullName evidence="3">Signal recognition particle receptor subunit beta</fullName>
    </recommendedName>
</protein>
<keyword evidence="6" id="KW-0256">Endoplasmic reticulum</keyword>
<evidence type="ECO:0000313" key="13">
    <source>
        <dbReference type="WBParaSite" id="SMRG1_46660.2"/>
    </source>
</evidence>
<dbReference type="GO" id="GO:0043001">
    <property type="term" value="P:Golgi to plasma membrane protein transport"/>
    <property type="evidence" value="ECO:0007669"/>
    <property type="project" value="TreeGrafter"/>
</dbReference>
<dbReference type="GO" id="GO:0005794">
    <property type="term" value="C:Golgi apparatus"/>
    <property type="evidence" value="ECO:0007669"/>
    <property type="project" value="TreeGrafter"/>
</dbReference>
<evidence type="ECO:0000256" key="11">
    <source>
        <dbReference type="SAM" id="Phobius"/>
    </source>
</evidence>
<evidence type="ECO:0000256" key="9">
    <source>
        <dbReference type="ARBA" id="ARBA00023136"/>
    </source>
</evidence>
<dbReference type="WBParaSite" id="SMRG1_46660.2">
    <property type="protein sequence ID" value="SMRG1_46660.2"/>
    <property type="gene ID" value="SMRG1_46660"/>
</dbReference>
<dbReference type="SUPFAM" id="SSF52540">
    <property type="entry name" value="P-loop containing nucleoside triphosphate hydrolases"/>
    <property type="match status" value="1"/>
</dbReference>
<dbReference type="GO" id="GO:0005525">
    <property type="term" value="F:GTP binding"/>
    <property type="evidence" value="ECO:0007669"/>
    <property type="project" value="UniProtKB-KW"/>
</dbReference>
<sequence length="238" mass="26419">MDTLLYPIVIAVVVCFVTVILYWLSVRKRLRNVLFIGACDSGKTTLFSSILYGNPSSTFTSLNENVGNLKTDKKALVLVDVPGHDKVRNEIMNKYKSDTLALVFVIDSKSIQNDVKDVAEQVFLFCITITDTFCRFLYNILVDKVFVKNRVKLLVACNKQDATTAKGVSVVTHLLEKELNTLTFTRTGALAGLDQSTISTLTKPGVTFTFAKSRLPVDFVEISATNNASAIHKWLVQL</sequence>
<evidence type="ECO:0000256" key="5">
    <source>
        <dbReference type="ARBA" id="ARBA00022741"/>
    </source>
</evidence>
<dbReference type="InterPro" id="IPR024156">
    <property type="entry name" value="Small_GTPase_ARF"/>
</dbReference>
<dbReference type="PANTHER" id="PTHR45909:SF1">
    <property type="entry name" value="ADP-RIBOSYLATION FACTOR-RELATED PROTEIN 1"/>
    <property type="match status" value="1"/>
</dbReference>
<evidence type="ECO:0000313" key="12">
    <source>
        <dbReference type="Proteomes" id="UP000050790"/>
    </source>
</evidence>
<dbReference type="InterPro" id="IPR019009">
    <property type="entry name" value="SRP_receptor_beta_su"/>
</dbReference>
<evidence type="ECO:0000256" key="10">
    <source>
        <dbReference type="ARBA" id="ARBA00023170"/>
    </source>
</evidence>
<dbReference type="InterPro" id="IPR027417">
    <property type="entry name" value="P-loop_NTPase"/>
</dbReference>
<evidence type="ECO:0000256" key="2">
    <source>
        <dbReference type="ARBA" id="ARBA00005619"/>
    </source>
</evidence>
<dbReference type="GO" id="GO:0006886">
    <property type="term" value="P:intracellular protein transport"/>
    <property type="evidence" value="ECO:0007669"/>
    <property type="project" value="TreeGrafter"/>
</dbReference>
<reference evidence="13" key="1">
    <citation type="submission" date="2023-11" db="UniProtKB">
        <authorList>
            <consortium name="WormBaseParasite"/>
        </authorList>
    </citation>
    <scope>IDENTIFICATION</scope>
</reference>
<keyword evidence="10" id="KW-0675">Receptor</keyword>
<dbReference type="AlphaFoldDB" id="A0AA84ZTJ8"/>
<evidence type="ECO:0000256" key="8">
    <source>
        <dbReference type="ARBA" id="ARBA00023134"/>
    </source>
</evidence>
<keyword evidence="9 11" id="KW-0472">Membrane</keyword>
<comment type="similarity">
    <text evidence="2">Belongs to the SRP receptor beta subunit family.</text>
</comment>
<feature type="transmembrane region" description="Helical" evidence="11">
    <location>
        <begin position="6"/>
        <end position="24"/>
    </location>
</feature>
<dbReference type="GO" id="GO:0034067">
    <property type="term" value="P:protein localization to Golgi apparatus"/>
    <property type="evidence" value="ECO:0007669"/>
    <property type="project" value="TreeGrafter"/>
</dbReference>
<dbReference type="GO" id="GO:0003924">
    <property type="term" value="F:GTPase activity"/>
    <property type="evidence" value="ECO:0007669"/>
    <property type="project" value="TreeGrafter"/>
</dbReference>
<evidence type="ECO:0000256" key="4">
    <source>
        <dbReference type="ARBA" id="ARBA00022692"/>
    </source>
</evidence>
<dbReference type="GO" id="GO:0005789">
    <property type="term" value="C:endoplasmic reticulum membrane"/>
    <property type="evidence" value="ECO:0007669"/>
    <property type="project" value="UniProtKB-SubCell"/>
</dbReference>
<keyword evidence="4 11" id="KW-0812">Transmembrane</keyword>
<keyword evidence="5" id="KW-0547">Nucleotide-binding</keyword>
<dbReference type="CDD" id="cd04105">
    <property type="entry name" value="SR_beta"/>
    <property type="match status" value="1"/>
</dbReference>
<evidence type="ECO:0000256" key="7">
    <source>
        <dbReference type="ARBA" id="ARBA00022989"/>
    </source>
</evidence>
<proteinExistence type="inferred from homology"/>
<dbReference type="Pfam" id="PF09439">
    <property type="entry name" value="SRPRB"/>
    <property type="match status" value="1"/>
</dbReference>
<accession>A0AA84ZTJ8</accession>
<evidence type="ECO:0000256" key="3">
    <source>
        <dbReference type="ARBA" id="ARBA00020256"/>
    </source>
</evidence>
<keyword evidence="7 11" id="KW-1133">Transmembrane helix</keyword>
<comment type="subcellular location">
    <subcellularLocation>
        <location evidence="1">Endoplasmic reticulum membrane</location>
        <topology evidence="1">Single-pass membrane protein</topology>
    </subcellularLocation>
</comment>